<dbReference type="EMBL" id="JAZGQO010000006">
    <property type="protein sequence ID" value="KAK6184412.1"/>
    <property type="molecule type" value="Genomic_DNA"/>
</dbReference>
<dbReference type="GO" id="GO:0005737">
    <property type="term" value="C:cytoplasm"/>
    <property type="evidence" value="ECO:0007669"/>
    <property type="project" value="TreeGrafter"/>
</dbReference>
<dbReference type="Pfam" id="PF02137">
    <property type="entry name" value="A_deamin"/>
    <property type="match status" value="1"/>
</dbReference>
<evidence type="ECO:0000256" key="1">
    <source>
        <dbReference type="PROSITE-ProRule" id="PRU00266"/>
    </source>
</evidence>
<keyword evidence="6" id="KW-1185">Reference proteome</keyword>
<keyword evidence="1" id="KW-0694">RNA-binding</keyword>
<name>A0AAN8KAW9_PATCE</name>
<dbReference type="Proteomes" id="UP001347796">
    <property type="component" value="Unassembled WGS sequence"/>
</dbReference>
<sequence length="484" mass="54024">MATNLPPCVISNRDPVSVLMEHGQTREVTVDFTECTRTGPAHNSRFHTAALVNGKRFAEGHGTSKKNAKKIAAELALDRLYKVASRNLKDANQIVAENVELSEEEGEQPEPLSPAQKIKAMAKGVFELAEETQMIYFCKEKVVAAFLMERNGQQTVVALGTGNRSVLYQNLKSDGTCIIQAHAEIVARRAFVRFLYNELDRFVEGEKNPIFTRSNTGKLSLVDGVKFHLYISRPPCGDASAFPTIGSKDVRSKALRKQGVLRTLVADGEGAIPTDSVLPAGHNGEERLRVMTCSDKICRWNVVGVQGALLSHIMEPIYLSSVVIGSYSGDQKEHVPRAVFGRLKTGALDEKIYNPYMVNSPSLYYPEDHDLDNYALNKSRQYSVIWTIGDEGVEVIDGIFGTKISGPTDMAYSAISKKHFFTLFHQICTKFGRRDLLGKSYLQIKDKASEYRRNQDVLYQHFVSKKLGTWCSVSENYDVDNFYL</sequence>
<dbReference type="GO" id="GO:0006396">
    <property type="term" value="P:RNA processing"/>
    <property type="evidence" value="ECO:0007669"/>
    <property type="project" value="InterPro"/>
</dbReference>
<dbReference type="SMART" id="SM00358">
    <property type="entry name" value="DSRM"/>
    <property type="match status" value="1"/>
</dbReference>
<dbReference type="PROSITE" id="PS50141">
    <property type="entry name" value="A_DEAMIN_EDITASE"/>
    <property type="match status" value="1"/>
</dbReference>
<evidence type="ECO:0000313" key="5">
    <source>
        <dbReference type="EMBL" id="KAK6189975.1"/>
    </source>
</evidence>
<dbReference type="InterPro" id="IPR002466">
    <property type="entry name" value="A_deamin"/>
</dbReference>
<dbReference type="GO" id="GO:0008251">
    <property type="term" value="F:tRNA-specific adenosine deaminase activity"/>
    <property type="evidence" value="ECO:0007669"/>
    <property type="project" value="TreeGrafter"/>
</dbReference>
<gene>
    <name evidence="5" type="ORF">SNE40_001931</name>
    <name evidence="4" type="ORF">SNE40_006891</name>
</gene>
<dbReference type="CDD" id="cd19875">
    <property type="entry name" value="DSRM_EIF2AK2-like"/>
    <property type="match status" value="1"/>
</dbReference>
<proteinExistence type="predicted"/>
<evidence type="ECO:0000259" key="3">
    <source>
        <dbReference type="PROSITE" id="PS50141"/>
    </source>
</evidence>
<dbReference type="GO" id="GO:0003726">
    <property type="term" value="F:double-stranded RNA adenosine deaminase activity"/>
    <property type="evidence" value="ECO:0007669"/>
    <property type="project" value="TreeGrafter"/>
</dbReference>
<dbReference type="EMBL" id="JAZGQO010000002">
    <property type="protein sequence ID" value="KAK6189975.1"/>
    <property type="molecule type" value="Genomic_DNA"/>
</dbReference>
<evidence type="ECO:0000259" key="2">
    <source>
        <dbReference type="PROSITE" id="PS50137"/>
    </source>
</evidence>
<dbReference type="InterPro" id="IPR014720">
    <property type="entry name" value="dsRBD_dom"/>
</dbReference>
<dbReference type="SUPFAM" id="SSF54768">
    <property type="entry name" value="dsRNA-binding domain-like"/>
    <property type="match status" value="1"/>
</dbReference>
<dbReference type="Pfam" id="PF00035">
    <property type="entry name" value="dsrm"/>
    <property type="match status" value="1"/>
</dbReference>
<dbReference type="PROSITE" id="PS50137">
    <property type="entry name" value="DS_RBD"/>
    <property type="match status" value="1"/>
</dbReference>
<evidence type="ECO:0000313" key="4">
    <source>
        <dbReference type="EMBL" id="KAK6184412.1"/>
    </source>
</evidence>
<organism evidence="5 6">
    <name type="scientific">Patella caerulea</name>
    <name type="common">Rayed Mediterranean limpet</name>
    <dbReference type="NCBI Taxonomy" id="87958"/>
    <lineage>
        <taxon>Eukaryota</taxon>
        <taxon>Metazoa</taxon>
        <taxon>Spiralia</taxon>
        <taxon>Lophotrochozoa</taxon>
        <taxon>Mollusca</taxon>
        <taxon>Gastropoda</taxon>
        <taxon>Patellogastropoda</taxon>
        <taxon>Patelloidea</taxon>
        <taxon>Patellidae</taxon>
        <taxon>Patella</taxon>
    </lineage>
</organism>
<dbReference type="PANTHER" id="PTHR10910">
    <property type="entry name" value="EUKARYOTE SPECIFIC DSRNA BINDING PROTEIN"/>
    <property type="match status" value="1"/>
</dbReference>
<dbReference type="PANTHER" id="PTHR10910:SF62">
    <property type="entry name" value="AT07585P-RELATED"/>
    <property type="match status" value="1"/>
</dbReference>
<dbReference type="AlphaFoldDB" id="A0AAN8KAW9"/>
<dbReference type="GO" id="GO:0003725">
    <property type="term" value="F:double-stranded RNA binding"/>
    <property type="evidence" value="ECO:0007669"/>
    <property type="project" value="TreeGrafter"/>
</dbReference>
<dbReference type="GO" id="GO:0005730">
    <property type="term" value="C:nucleolus"/>
    <property type="evidence" value="ECO:0007669"/>
    <property type="project" value="TreeGrafter"/>
</dbReference>
<feature type="domain" description="DRBM" evidence="2">
    <location>
        <begin position="14"/>
        <end position="82"/>
    </location>
</feature>
<evidence type="ECO:0000313" key="6">
    <source>
        <dbReference type="Proteomes" id="UP001347796"/>
    </source>
</evidence>
<feature type="domain" description="A to I editase" evidence="3">
    <location>
        <begin position="158"/>
        <end position="470"/>
    </location>
</feature>
<dbReference type="SMART" id="SM00552">
    <property type="entry name" value="ADEAMc"/>
    <property type="match status" value="1"/>
</dbReference>
<accession>A0AAN8KAW9</accession>
<dbReference type="Gene3D" id="3.30.160.20">
    <property type="match status" value="1"/>
</dbReference>
<comment type="caution">
    <text evidence="5">The sequence shown here is derived from an EMBL/GenBank/DDBJ whole genome shotgun (WGS) entry which is preliminary data.</text>
</comment>
<dbReference type="GO" id="GO:0006382">
    <property type="term" value="P:adenosine to inosine editing"/>
    <property type="evidence" value="ECO:0007669"/>
    <property type="project" value="TreeGrafter"/>
</dbReference>
<protein>
    <submittedName>
        <fullName evidence="5">Uncharacterized protein</fullName>
    </submittedName>
</protein>
<reference evidence="5 6" key="1">
    <citation type="submission" date="2024-01" db="EMBL/GenBank/DDBJ databases">
        <title>The genome of the rayed Mediterranean limpet Patella caerulea (Linnaeus, 1758).</title>
        <authorList>
            <person name="Anh-Thu Weber A."/>
            <person name="Halstead-Nussloch G."/>
        </authorList>
    </citation>
    <scope>NUCLEOTIDE SEQUENCE [LARGE SCALE GENOMIC DNA]</scope>
    <source>
        <strain evidence="5">AATW-2023a</strain>
        <tissue evidence="5">Whole specimen</tissue>
    </source>
</reference>